<proteinExistence type="predicted"/>
<dbReference type="PATRIC" id="fig|1352357.3.peg.289"/>
<sequence>MFFKPYQKLLGAGCLALYLVGCGGDSGEPLVGIVKNSFNSTIKIISKTDNIEIQDLKLNRGNCKHDKNVLLKLMQETANAYLFVSEKEKAIKNHQAKIARLQKDLEELTQYVQQFNNLDKFLENIYSAIAQMDYFKQAKEYGNAEDFDKAPRKFKLLYQTIGSSATNVANNSVLAQSLMGVNISLLDGYSYKYKEDNNAIYVVKKILDDPNTYKDGPTDELWNILYYIIRSAIEDTKNPKDYPYINLKELKKLIDSIGDGPESAGDFWVRIKKEGFFDSYDVHVSKKGLQSLAKLKSMWPSVGKFYFAYLKEAIPRHAKEITDKLIASEEKSIKANQVKLTEATQNIDKMEKIIKDLESKKNTMAVDLKFGETFTADYECQNLIEVEVKTDKGAWTFNFNR</sequence>
<evidence type="ECO:0000313" key="3">
    <source>
        <dbReference type="Proteomes" id="UP000015816"/>
    </source>
</evidence>
<organism evidence="2 3">
    <name type="scientific">Helicobacter pylori SouthAfrica50</name>
    <dbReference type="NCBI Taxonomy" id="1352357"/>
    <lineage>
        <taxon>Bacteria</taxon>
        <taxon>Pseudomonadati</taxon>
        <taxon>Campylobacterota</taxon>
        <taxon>Epsilonproteobacteria</taxon>
        <taxon>Campylobacterales</taxon>
        <taxon>Helicobacteraceae</taxon>
        <taxon>Helicobacter</taxon>
    </lineage>
</organism>
<dbReference type="EMBL" id="AVNI01000001">
    <property type="protein sequence ID" value="EQD89897.1"/>
    <property type="molecule type" value="Genomic_DNA"/>
</dbReference>
<keyword evidence="2" id="KW-0449">Lipoprotein</keyword>
<dbReference type="AlphaFoldDB" id="T2SB78"/>
<evidence type="ECO:0000256" key="1">
    <source>
        <dbReference type="SAM" id="Coils"/>
    </source>
</evidence>
<protein>
    <submittedName>
        <fullName evidence="2">Putative lipoprotein</fullName>
    </submittedName>
</protein>
<evidence type="ECO:0000313" key="2">
    <source>
        <dbReference type="EMBL" id="EQD89897.1"/>
    </source>
</evidence>
<feature type="coiled-coil region" evidence="1">
    <location>
        <begin position="333"/>
        <end position="367"/>
    </location>
</feature>
<accession>T2SB78</accession>
<comment type="caution">
    <text evidence="2">The sequence shown here is derived from an EMBL/GenBank/DDBJ whole genome shotgun (WGS) entry which is preliminary data.</text>
</comment>
<dbReference type="Proteomes" id="UP000015816">
    <property type="component" value="Unassembled WGS sequence"/>
</dbReference>
<reference evidence="2 3" key="1">
    <citation type="journal article" date="2013" name="Genome Announc.">
        <title>Genome Sequences of Three hpAfrica2 Strains of Helicobacter pylori.</title>
        <authorList>
            <person name="Duncan S.S."/>
            <person name="Bertoli M.T."/>
            <person name="Kersulyte D."/>
            <person name="Valk P.L."/>
            <person name="Tamma S."/>
            <person name="Segal I."/>
            <person name="McClain M.S."/>
            <person name="Cover T.L."/>
            <person name="Berg D.E."/>
        </authorList>
    </citation>
    <scope>NUCLEOTIDE SEQUENCE [LARGE SCALE GENOMIC DNA]</scope>
    <source>
        <strain evidence="2 3">SouthAfrica50</strain>
    </source>
</reference>
<gene>
    <name evidence="2" type="ORF">HPSA50_0291</name>
</gene>
<feature type="coiled-coil region" evidence="1">
    <location>
        <begin position="84"/>
        <end position="118"/>
    </location>
</feature>
<name>T2SB78_HELPX</name>
<keyword evidence="1" id="KW-0175">Coiled coil</keyword>